<keyword evidence="1 3" id="KW-0238">DNA-binding</keyword>
<keyword evidence="4" id="KW-0812">Transmembrane</keyword>
<dbReference type="SUPFAM" id="SSF46894">
    <property type="entry name" value="C-terminal effector domain of the bipartite response regulators"/>
    <property type="match status" value="1"/>
</dbReference>
<dbReference type="PROSITE" id="PS50005">
    <property type="entry name" value="TPR"/>
    <property type="match status" value="1"/>
</dbReference>
<dbReference type="GO" id="GO:0006355">
    <property type="term" value="P:regulation of DNA-templated transcription"/>
    <property type="evidence" value="ECO:0007669"/>
    <property type="project" value="InterPro"/>
</dbReference>
<dbReference type="AlphaFoldDB" id="A0A4R6UIL0"/>
<dbReference type="PANTHER" id="PTHR47691:SF3">
    <property type="entry name" value="HTH-TYPE TRANSCRIPTIONAL REGULATOR RV0890C-RELATED"/>
    <property type="match status" value="1"/>
</dbReference>
<name>A0A4R6UIL0_9GAMM</name>
<dbReference type="Proteomes" id="UP000295375">
    <property type="component" value="Unassembled WGS sequence"/>
</dbReference>
<dbReference type="PROSITE" id="PS51755">
    <property type="entry name" value="OMPR_PHOB"/>
    <property type="match status" value="1"/>
</dbReference>
<dbReference type="PANTHER" id="PTHR47691">
    <property type="entry name" value="REGULATOR-RELATED"/>
    <property type="match status" value="1"/>
</dbReference>
<feature type="DNA-binding region" description="OmpR/PhoB-type" evidence="3">
    <location>
        <begin position="7"/>
        <end position="105"/>
    </location>
</feature>
<feature type="repeat" description="TPR" evidence="2">
    <location>
        <begin position="291"/>
        <end position="324"/>
    </location>
</feature>
<keyword evidence="4" id="KW-1133">Transmembrane helix</keyword>
<evidence type="ECO:0000256" key="1">
    <source>
        <dbReference type="ARBA" id="ARBA00023125"/>
    </source>
</evidence>
<dbReference type="InterPro" id="IPR019734">
    <property type="entry name" value="TPR_rpt"/>
</dbReference>
<reference evidence="6 7" key="1">
    <citation type="submission" date="2019-03" db="EMBL/GenBank/DDBJ databases">
        <title>Genomic Encyclopedia of Type Strains, Phase IV (KMG-IV): sequencing the most valuable type-strain genomes for metagenomic binning, comparative biology and taxonomic classification.</title>
        <authorList>
            <person name="Goeker M."/>
        </authorList>
    </citation>
    <scope>NUCLEOTIDE SEQUENCE [LARGE SCALE GENOMIC DNA]</scope>
    <source>
        <strain evidence="6 7">DSM 103792</strain>
    </source>
</reference>
<sequence>MSVSREVGAIFIGHWWLHPTTGELTDGGETRRLEPKMVELLQLLAEQPGNVVSRDDIMLRLWPQTVVGDDTLARIVSKLRKALGDDGKQQQFIETLPKRGYRLVAPVRTHQEMPLPKTDSIGIESPAADDTQSALFEQFASTAIAADMRVSRWRNVLVTVVLLLVASILLFRYFPTSSPPVENTSQQISTRANDFYAQYSRSGNESAISLFEQLIASKPDYAPAYAGLANALVQKVIRWQRPAHNHSEQADYTNLGAAIANGHTRTDAAQELLSRAAQLAQYAVQLEPDNAESWKALGFVQSAREQFEPALASYQQAIQLDGNAWGAMINIADVLEITGRNSEALPYLEAAYEAMTRVYPDQSARVLPWFTELGVLIGDRHRSRGDVAKAEFWYRRVLDQMPLHAEATRRMAELRWQAGDHDGARKLCEELSKRLGGGQSCELPTQP</sequence>
<evidence type="ECO:0000313" key="7">
    <source>
        <dbReference type="Proteomes" id="UP000295375"/>
    </source>
</evidence>
<dbReference type="SUPFAM" id="SSF48452">
    <property type="entry name" value="TPR-like"/>
    <property type="match status" value="1"/>
</dbReference>
<dbReference type="InterPro" id="IPR016032">
    <property type="entry name" value="Sig_transdc_resp-reg_C-effctor"/>
</dbReference>
<dbReference type="Pfam" id="PF00486">
    <property type="entry name" value="Trans_reg_C"/>
    <property type="match status" value="1"/>
</dbReference>
<dbReference type="Gene3D" id="1.10.10.10">
    <property type="entry name" value="Winged helix-like DNA-binding domain superfamily/Winged helix DNA-binding domain"/>
    <property type="match status" value="1"/>
</dbReference>
<dbReference type="EMBL" id="SNYM01000016">
    <property type="protein sequence ID" value="TDQ45906.1"/>
    <property type="molecule type" value="Genomic_DNA"/>
</dbReference>
<keyword evidence="2" id="KW-0802">TPR repeat</keyword>
<dbReference type="OrthoDB" id="9811542at2"/>
<dbReference type="InterPro" id="IPR001867">
    <property type="entry name" value="OmpR/PhoB-type_DNA-bd"/>
</dbReference>
<dbReference type="InterPro" id="IPR011990">
    <property type="entry name" value="TPR-like_helical_dom_sf"/>
</dbReference>
<dbReference type="Gene3D" id="1.25.40.10">
    <property type="entry name" value="Tetratricopeptide repeat domain"/>
    <property type="match status" value="1"/>
</dbReference>
<evidence type="ECO:0000256" key="3">
    <source>
        <dbReference type="PROSITE-ProRule" id="PRU01091"/>
    </source>
</evidence>
<evidence type="ECO:0000256" key="4">
    <source>
        <dbReference type="SAM" id="Phobius"/>
    </source>
</evidence>
<comment type="caution">
    <text evidence="6">The sequence shown here is derived from an EMBL/GenBank/DDBJ whole genome shotgun (WGS) entry which is preliminary data.</text>
</comment>
<feature type="domain" description="OmpR/PhoB-type" evidence="5">
    <location>
        <begin position="7"/>
        <end position="105"/>
    </location>
</feature>
<evidence type="ECO:0000313" key="6">
    <source>
        <dbReference type="EMBL" id="TDQ45906.1"/>
    </source>
</evidence>
<gene>
    <name evidence="6" type="ORF">EV696_1169</name>
</gene>
<dbReference type="Pfam" id="PF13432">
    <property type="entry name" value="TPR_16"/>
    <property type="match status" value="1"/>
</dbReference>
<proteinExistence type="predicted"/>
<dbReference type="CDD" id="cd00383">
    <property type="entry name" value="trans_reg_C"/>
    <property type="match status" value="1"/>
</dbReference>
<protein>
    <submittedName>
        <fullName evidence="6">DNA-binding winged helix-turn-helix (WHTH) protein</fullName>
    </submittedName>
</protein>
<keyword evidence="4" id="KW-0472">Membrane</keyword>
<dbReference type="RefSeq" id="WP_133592246.1">
    <property type="nucleotide sequence ID" value="NZ_CP037953.1"/>
</dbReference>
<dbReference type="Pfam" id="PF14559">
    <property type="entry name" value="TPR_19"/>
    <property type="match status" value="1"/>
</dbReference>
<evidence type="ECO:0000256" key="2">
    <source>
        <dbReference type="PROSITE-ProRule" id="PRU00339"/>
    </source>
</evidence>
<dbReference type="GO" id="GO:0000160">
    <property type="term" value="P:phosphorelay signal transduction system"/>
    <property type="evidence" value="ECO:0007669"/>
    <property type="project" value="InterPro"/>
</dbReference>
<dbReference type="InterPro" id="IPR036388">
    <property type="entry name" value="WH-like_DNA-bd_sf"/>
</dbReference>
<feature type="transmembrane region" description="Helical" evidence="4">
    <location>
        <begin position="156"/>
        <end position="174"/>
    </location>
</feature>
<accession>A0A4R6UIL0</accession>
<dbReference type="SMART" id="SM00028">
    <property type="entry name" value="TPR"/>
    <property type="match status" value="3"/>
</dbReference>
<dbReference type="SMART" id="SM00862">
    <property type="entry name" value="Trans_reg_C"/>
    <property type="match status" value="1"/>
</dbReference>
<keyword evidence="7" id="KW-1185">Reference proteome</keyword>
<evidence type="ECO:0000259" key="5">
    <source>
        <dbReference type="PROSITE" id="PS51755"/>
    </source>
</evidence>
<dbReference type="GO" id="GO:0003677">
    <property type="term" value="F:DNA binding"/>
    <property type="evidence" value="ECO:0007669"/>
    <property type="project" value="UniProtKB-UniRule"/>
</dbReference>
<organism evidence="6 7">
    <name type="scientific">Permianibacter aggregans</name>
    <dbReference type="NCBI Taxonomy" id="1510150"/>
    <lineage>
        <taxon>Bacteria</taxon>
        <taxon>Pseudomonadati</taxon>
        <taxon>Pseudomonadota</taxon>
        <taxon>Gammaproteobacteria</taxon>
        <taxon>Pseudomonadales</taxon>
        <taxon>Pseudomonadaceae</taxon>
        <taxon>Permianibacter</taxon>
    </lineage>
</organism>